<dbReference type="KEGG" id="bpf:BpOF4_21234"/>
<feature type="transmembrane region" description="Helical" evidence="1">
    <location>
        <begin position="132"/>
        <end position="154"/>
    </location>
</feature>
<protein>
    <submittedName>
        <fullName evidence="2">Uncharacterized protein</fullName>
    </submittedName>
</protein>
<keyword evidence="3" id="KW-1185">Reference proteome</keyword>
<feature type="transmembrane region" description="Helical" evidence="1">
    <location>
        <begin position="16"/>
        <end position="36"/>
    </location>
</feature>
<accession>D3G1L6</accession>
<feature type="transmembrane region" description="Helical" evidence="1">
    <location>
        <begin position="86"/>
        <end position="111"/>
    </location>
</feature>
<geneLocation type="plasmid" evidence="2 3">
    <name>pBpOF4-01</name>
</geneLocation>
<dbReference type="HOGENOM" id="CLU_1040742_0_0_9"/>
<dbReference type="Proteomes" id="UP000001544">
    <property type="component" value="Plasmid pBpOF4-01"/>
</dbReference>
<dbReference type="EMBL" id="CP001879">
    <property type="protein sequence ID" value="ADC52242.1"/>
    <property type="molecule type" value="Genomic_DNA"/>
</dbReference>
<gene>
    <name evidence="2" type="ordered locus">BpOF4_21234</name>
</gene>
<keyword evidence="1" id="KW-0472">Membrane</keyword>
<name>D3G1L6_ALKPO</name>
<evidence type="ECO:0000256" key="1">
    <source>
        <dbReference type="SAM" id="Phobius"/>
    </source>
</evidence>
<evidence type="ECO:0000313" key="3">
    <source>
        <dbReference type="Proteomes" id="UP000001544"/>
    </source>
</evidence>
<proteinExistence type="predicted"/>
<sequence>MEHLVLFLDGLMESNFFLFIFTPLIGLLPLIIKLLASNEIERIFFNSNKRLIYICTRIIGSFLLVFFILVFYGLTIHNSWIRETHIYLLINLIGFYSLLILLLYWFIMSIVKNLKINITLKWFVVFQKKLQHPFFAVPFLAVSLISISSLGVTFASEFFIKNPPTIFTIDTVFIVFIATVLVSLLKPNSANLQSKSFNSFKIENINSDQVDDTLSNLITFSSLHNNKLILIHHEDLMKKTFQINNFYVYDTDENKCTKYVRASSFLL</sequence>
<reference evidence="2 3" key="1">
    <citation type="journal article" date="2011" name="Environ. Microbiol.">
        <title>Genome of alkaliphilic Bacillus pseudofirmus OF4 reveals adaptations that support the ability to grow in an external pH range from 7.5 to 11.4.</title>
        <authorList>
            <person name="Janto B."/>
            <person name="Ahmed A."/>
            <person name="Ito M."/>
            <person name="Liu J."/>
            <person name="Hicks D.B."/>
            <person name="Pagni S."/>
            <person name="Fackelmayer O.J."/>
            <person name="Smith T.A."/>
            <person name="Earl J."/>
            <person name="Elbourne L.D."/>
            <person name="Hassan K."/>
            <person name="Paulsen I.T."/>
            <person name="Kolsto A.B."/>
            <person name="Tourasse N.J."/>
            <person name="Ehrlich G.D."/>
            <person name="Boissy R."/>
            <person name="Ivey D.M."/>
            <person name="Li G."/>
            <person name="Xue Y."/>
            <person name="Ma Y."/>
            <person name="Hu F.Z."/>
            <person name="Krulwich T.A."/>
        </authorList>
    </citation>
    <scope>NUCLEOTIDE SEQUENCE [LARGE SCALE GENOMIC DNA]</scope>
    <source>
        <strain evidence="3">ATCC BAA-2126 / JCM 17055 / OF4</strain>
    </source>
</reference>
<feature type="transmembrane region" description="Helical" evidence="1">
    <location>
        <begin position="166"/>
        <end position="185"/>
    </location>
</feature>
<dbReference type="AlphaFoldDB" id="D3G1L6"/>
<keyword evidence="1" id="KW-1133">Transmembrane helix</keyword>
<feature type="transmembrane region" description="Helical" evidence="1">
    <location>
        <begin position="51"/>
        <end position="74"/>
    </location>
</feature>
<keyword evidence="1" id="KW-0812">Transmembrane</keyword>
<evidence type="ECO:0000313" key="2">
    <source>
        <dbReference type="EMBL" id="ADC52242.1"/>
    </source>
</evidence>
<organism evidence="2 3">
    <name type="scientific">Alkalihalophilus pseudofirmus (strain ATCC BAA-2126 / JCM 17055 / OF4)</name>
    <name type="common">Bacillus pseudofirmus</name>
    <dbReference type="NCBI Taxonomy" id="398511"/>
    <lineage>
        <taxon>Bacteria</taxon>
        <taxon>Bacillati</taxon>
        <taxon>Bacillota</taxon>
        <taxon>Bacilli</taxon>
        <taxon>Bacillales</taxon>
        <taxon>Bacillaceae</taxon>
        <taxon>Alkalihalophilus</taxon>
    </lineage>
</organism>
<keyword evidence="2" id="KW-0614">Plasmid</keyword>